<evidence type="ECO:0000256" key="5">
    <source>
        <dbReference type="ARBA" id="ARBA00022989"/>
    </source>
</evidence>
<dbReference type="InterPro" id="IPR036259">
    <property type="entry name" value="MFS_trans_sf"/>
</dbReference>
<feature type="transmembrane region" description="Helical" evidence="7">
    <location>
        <begin position="288"/>
        <end position="306"/>
    </location>
</feature>
<protein>
    <submittedName>
        <fullName evidence="9">MFS-type transporter YcaD</fullName>
    </submittedName>
</protein>
<feature type="transmembrane region" description="Helical" evidence="7">
    <location>
        <begin position="346"/>
        <end position="370"/>
    </location>
</feature>
<feature type="transmembrane region" description="Helical" evidence="7">
    <location>
        <begin position="62"/>
        <end position="78"/>
    </location>
</feature>
<evidence type="ECO:0000256" key="1">
    <source>
        <dbReference type="ARBA" id="ARBA00004651"/>
    </source>
</evidence>
<organism evidence="9 10">
    <name type="scientific">Bacillus rhizoplanae</name>
    <dbReference type="NCBI Taxonomy" id="2880966"/>
    <lineage>
        <taxon>Bacteria</taxon>
        <taxon>Bacillati</taxon>
        <taxon>Bacillota</taxon>
        <taxon>Bacilli</taxon>
        <taxon>Bacillales</taxon>
        <taxon>Bacillaceae</taxon>
        <taxon>Bacillus</taxon>
    </lineage>
</organism>
<keyword evidence="5 7" id="KW-1133">Transmembrane helix</keyword>
<keyword evidence="6 7" id="KW-0472">Membrane</keyword>
<dbReference type="CDD" id="cd17477">
    <property type="entry name" value="MFS_YcaD_like"/>
    <property type="match status" value="1"/>
</dbReference>
<accession>A0ABN8A3D2</accession>
<keyword evidence="3" id="KW-1003">Cell membrane</keyword>
<dbReference type="EMBL" id="CAKJTI010000026">
    <property type="protein sequence ID" value="CAG9614355.1"/>
    <property type="molecule type" value="Genomic_DNA"/>
</dbReference>
<dbReference type="InterPro" id="IPR011701">
    <property type="entry name" value="MFS"/>
</dbReference>
<feature type="transmembrane region" description="Helical" evidence="7">
    <location>
        <begin position="85"/>
        <end position="105"/>
    </location>
</feature>
<feature type="transmembrane region" description="Helical" evidence="7">
    <location>
        <begin position="149"/>
        <end position="166"/>
    </location>
</feature>
<evidence type="ECO:0000256" key="7">
    <source>
        <dbReference type="SAM" id="Phobius"/>
    </source>
</evidence>
<evidence type="ECO:0000313" key="10">
    <source>
        <dbReference type="Proteomes" id="UP000789423"/>
    </source>
</evidence>
<keyword evidence="10" id="KW-1185">Reference proteome</keyword>
<dbReference type="Pfam" id="PF07690">
    <property type="entry name" value="MFS_1"/>
    <property type="match status" value="1"/>
</dbReference>
<feature type="transmembrane region" description="Helical" evidence="7">
    <location>
        <begin position="312"/>
        <end position="334"/>
    </location>
</feature>
<dbReference type="PANTHER" id="PTHR23521:SF2">
    <property type="entry name" value="TRANSPORTER MFS SUPERFAMILY"/>
    <property type="match status" value="1"/>
</dbReference>
<evidence type="ECO:0000256" key="3">
    <source>
        <dbReference type="ARBA" id="ARBA00022475"/>
    </source>
</evidence>
<comment type="caution">
    <text evidence="9">The sequence shown here is derived from an EMBL/GenBank/DDBJ whole genome shotgun (WGS) entry which is preliminary data.</text>
</comment>
<keyword evidence="2" id="KW-0813">Transport</keyword>
<dbReference type="InterPro" id="IPR047200">
    <property type="entry name" value="MFS_YcaD-like"/>
</dbReference>
<evidence type="ECO:0000313" key="9">
    <source>
        <dbReference type="EMBL" id="CAG9614355.1"/>
    </source>
</evidence>
<feature type="transmembrane region" description="Helical" evidence="7">
    <location>
        <begin position="258"/>
        <end position="276"/>
    </location>
</feature>
<proteinExistence type="predicted"/>
<gene>
    <name evidence="9" type="primary">ycaD</name>
    <name evidence="9" type="ORF">BACCIP111899_03582</name>
</gene>
<keyword evidence="4 7" id="KW-0812">Transmembrane</keyword>
<dbReference type="Proteomes" id="UP000789423">
    <property type="component" value="Unassembled WGS sequence"/>
</dbReference>
<name>A0ABN8A3D2_9BACI</name>
<sequence length="409" mass="45183">MDKTAIIKDVSSKRERNEMGRRYTFWVMIGIVAISGLSQGMLLPAIAMIFEKEGISSSFNGIHATALYIGILVISPWLEKPMQKFGMKPLIVIGGFIVVGALFLFTQTFSFWVWFVLRFLVGVGDHMLHVGTQTWITTTASPHKVGKQVSIYGAFFGIGFAIGPYLASTVQYGITTPFIVSTVLCLIGWLLLIPTQNTFPDQGEVNQESESSLQRYKKVLMIGWIALLAPLAYGALEAMLNSNLPVYAMRKGWSVEQISFLLPAFAIGGIVTQIPLGMLSDRFGRERILTWSFSISTLIFLLAAVFDEYYGFVFAFMLIGGMVIGSCFSLGLGYMTDLLPRHLLPAGNILCGIAFSVGSITGPVLGGLFIEKIQYTSFFLAVMIVMAVISIIYMTYMRSQSMVRKVESR</sequence>
<feature type="transmembrane region" description="Helical" evidence="7">
    <location>
        <begin position="23"/>
        <end position="50"/>
    </location>
</feature>
<evidence type="ECO:0000256" key="2">
    <source>
        <dbReference type="ARBA" id="ARBA00022448"/>
    </source>
</evidence>
<feature type="domain" description="Major facilitator superfamily (MFS) profile" evidence="8">
    <location>
        <begin position="218"/>
        <end position="409"/>
    </location>
</feature>
<dbReference type="InterPro" id="IPR020846">
    <property type="entry name" value="MFS_dom"/>
</dbReference>
<dbReference type="Gene3D" id="1.20.1250.20">
    <property type="entry name" value="MFS general substrate transporter like domains"/>
    <property type="match status" value="2"/>
</dbReference>
<dbReference type="PROSITE" id="PS50850">
    <property type="entry name" value="MFS"/>
    <property type="match status" value="1"/>
</dbReference>
<evidence type="ECO:0000256" key="6">
    <source>
        <dbReference type="ARBA" id="ARBA00023136"/>
    </source>
</evidence>
<reference evidence="9 10" key="1">
    <citation type="submission" date="2021-10" db="EMBL/GenBank/DDBJ databases">
        <authorList>
            <person name="Criscuolo A."/>
        </authorList>
    </citation>
    <scope>NUCLEOTIDE SEQUENCE [LARGE SCALE GENOMIC DNA]</scope>
    <source>
        <strain evidence="10">CIP 111899</strain>
    </source>
</reference>
<feature type="transmembrane region" description="Helical" evidence="7">
    <location>
        <begin position="219"/>
        <end position="238"/>
    </location>
</feature>
<comment type="subcellular location">
    <subcellularLocation>
        <location evidence="1">Cell membrane</location>
        <topology evidence="1">Multi-pass membrane protein</topology>
    </subcellularLocation>
</comment>
<evidence type="ECO:0000259" key="8">
    <source>
        <dbReference type="PROSITE" id="PS50850"/>
    </source>
</evidence>
<evidence type="ECO:0000256" key="4">
    <source>
        <dbReference type="ARBA" id="ARBA00022692"/>
    </source>
</evidence>
<dbReference type="PANTHER" id="PTHR23521">
    <property type="entry name" value="TRANSPORTER MFS SUPERFAMILY"/>
    <property type="match status" value="1"/>
</dbReference>
<feature type="transmembrane region" description="Helical" evidence="7">
    <location>
        <begin position="376"/>
        <end position="396"/>
    </location>
</feature>
<feature type="transmembrane region" description="Helical" evidence="7">
    <location>
        <begin position="172"/>
        <end position="192"/>
    </location>
</feature>
<dbReference type="SUPFAM" id="SSF103473">
    <property type="entry name" value="MFS general substrate transporter"/>
    <property type="match status" value="1"/>
</dbReference>